<evidence type="ECO:0000313" key="11">
    <source>
        <dbReference type="Proteomes" id="UP000068382"/>
    </source>
</evidence>
<dbReference type="InterPro" id="IPR050297">
    <property type="entry name" value="LipidA_mod_glycosyltrf_83"/>
</dbReference>
<evidence type="ECO:0000256" key="1">
    <source>
        <dbReference type="ARBA" id="ARBA00004651"/>
    </source>
</evidence>
<evidence type="ECO:0000313" key="10">
    <source>
        <dbReference type="EMBL" id="KUP92394.1"/>
    </source>
</evidence>
<keyword evidence="5 8" id="KW-0812">Transmembrane</keyword>
<feature type="transmembrane region" description="Helical" evidence="8">
    <location>
        <begin position="81"/>
        <end position="102"/>
    </location>
</feature>
<feature type="transmembrane region" description="Helical" evidence="8">
    <location>
        <begin position="310"/>
        <end position="328"/>
    </location>
</feature>
<organism evidence="10 11">
    <name type="scientific">Tritonibacter horizontis</name>
    <dbReference type="NCBI Taxonomy" id="1768241"/>
    <lineage>
        <taxon>Bacteria</taxon>
        <taxon>Pseudomonadati</taxon>
        <taxon>Pseudomonadota</taxon>
        <taxon>Alphaproteobacteria</taxon>
        <taxon>Rhodobacterales</taxon>
        <taxon>Paracoccaceae</taxon>
        <taxon>Tritonibacter</taxon>
    </lineage>
</organism>
<dbReference type="PANTHER" id="PTHR33908">
    <property type="entry name" value="MANNOSYLTRANSFERASE YKCB-RELATED"/>
    <property type="match status" value="1"/>
</dbReference>
<gene>
    <name evidence="10" type="ORF">TRIHO_26980</name>
</gene>
<dbReference type="Pfam" id="PF13231">
    <property type="entry name" value="PMT_2"/>
    <property type="match status" value="1"/>
</dbReference>
<dbReference type="RefSeq" id="WP_082705138.1">
    <property type="nucleotide sequence ID" value="NZ_LPUY01000075.1"/>
</dbReference>
<sequence>MQKSVPQPKAFDLSTVGVGLIAAVTALRLTLLWASDADLFFDESQYWLWGQNLDFGYYSKPPLIGWVIRLVTDMSGSDSVVWIRAAAPLCHGAAALALMAAARRLTDAEAALAVGLAYVSLPLIAVGSALISTDTILLPFWCAALLLWLRQLEAPNLRDAAVMGLCLGLGMLAKYAAAYFLLGAGIAALAVPASRLPLRHLALTAVVFAAVIAPNVVWNMAHDFATVSHTADNVDWIRQEAAPRLHFAALAEFLLSQGVVMGPVLFIGFIWAGWHAARHDDPRARWLLCMSLPILALVCAQALLSKAYANWAAMTYPAALLLGVPFLLHRARRLLWVGLGINLCLSLAVACAATQVTQWSIGDRLVLKRYTGRDRAVQEVVDLARDAQLAAIVADSRPVLADLFYYGRDAGLALYAVPHPAKSPHYYAERFPLPAKFEGDVLYVGRAAPCGQADALGPVGQGPGAYADRGLHGFRVPATCWELSR</sequence>
<feature type="transmembrane region" description="Helical" evidence="8">
    <location>
        <begin position="286"/>
        <end position="304"/>
    </location>
</feature>
<evidence type="ECO:0000256" key="8">
    <source>
        <dbReference type="SAM" id="Phobius"/>
    </source>
</evidence>
<feature type="transmembrane region" description="Helical" evidence="8">
    <location>
        <begin position="12"/>
        <end position="34"/>
    </location>
</feature>
<evidence type="ECO:0000256" key="3">
    <source>
        <dbReference type="ARBA" id="ARBA00022676"/>
    </source>
</evidence>
<comment type="caution">
    <text evidence="10">The sequence shown here is derived from an EMBL/GenBank/DDBJ whole genome shotgun (WGS) entry which is preliminary data.</text>
</comment>
<keyword evidence="2" id="KW-1003">Cell membrane</keyword>
<feature type="domain" description="Glycosyltransferase RgtA/B/C/D-like" evidence="9">
    <location>
        <begin position="59"/>
        <end position="218"/>
    </location>
</feature>
<accession>A0A132BVS4</accession>
<keyword evidence="3" id="KW-0328">Glycosyltransferase</keyword>
<evidence type="ECO:0000259" key="9">
    <source>
        <dbReference type="Pfam" id="PF13231"/>
    </source>
</evidence>
<evidence type="ECO:0000256" key="5">
    <source>
        <dbReference type="ARBA" id="ARBA00022692"/>
    </source>
</evidence>
<dbReference type="GO" id="GO:0016763">
    <property type="term" value="F:pentosyltransferase activity"/>
    <property type="evidence" value="ECO:0007669"/>
    <property type="project" value="TreeGrafter"/>
</dbReference>
<dbReference type="Proteomes" id="UP000068382">
    <property type="component" value="Unassembled WGS sequence"/>
</dbReference>
<comment type="subcellular location">
    <subcellularLocation>
        <location evidence="1">Cell membrane</location>
        <topology evidence="1">Multi-pass membrane protein</topology>
    </subcellularLocation>
</comment>
<dbReference type="OrthoDB" id="9811222at2"/>
<dbReference type="EMBL" id="LPUY01000075">
    <property type="protein sequence ID" value="KUP92394.1"/>
    <property type="molecule type" value="Genomic_DNA"/>
</dbReference>
<name>A0A132BVS4_9RHOB</name>
<dbReference type="GO" id="GO:0009103">
    <property type="term" value="P:lipopolysaccharide biosynthetic process"/>
    <property type="evidence" value="ECO:0007669"/>
    <property type="project" value="UniProtKB-ARBA"/>
</dbReference>
<evidence type="ECO:0000256" key="7">
    <source>
        <dbReference type="ARBA" id="ARBA00023136"/>
    </source>
</evidence>
<keyword evidence="6 8" id="KW-1133">Transmembrane helix</keyword>
<keyword evidence="11" id="KW-1185">Reference proteome</keyword>
<keyword evidence="4" id="KW-0808">Transferase</keyword>
<proteinExistence type="predicted"/>
<dbReference type="PATRIC" id="fig|1768241.3.peg.2823"/>
<dbReference type="InterPro" id="IPR038731">
    <property type="entry name" value="RgtA/B/C-like"/>
</dbReference>
<feature type="transmembrane region" description="Helical" evidence="8">
    <location>
        <begin position="335"/>
        <end position="356"/>
    </location>
</feature>
<dbReference type="GO" id="GO:0005886">
    <property type="term" value="C:plasma membrane"/>
    <property type="evidence" value="ECO:0007669"/>
    <property type="project" value="UniProtKB-SubCell"/>
</dbReference>
<evidence type="ECO:0000256" key="4">
    <source>
        <dbReference type="ARBA" id="ARBA00022679"/>
    </source>
</evidence>
<evidence type="ECO:0000256" key="2">
    <source>
        <dbReference type="ARBA" id="ARBA00022475"/>
    </source>
</evidence>
<protein>
    <recommendedName>
        <fullName evidence="9">Glycosyltransferase RgtA/B/C/D-like domain-containing protein</fullName>
    </recommendedName>
</protein>
<reference evidence="10 11" key="1">
    <citation type="submission" date="2015-12" db="EMBL/GenBank/DDBJ databases">
        <title>Genome sequence of the marine Rhodobacteraceae strain O3.65, Candidatus Tritonibacter horizontis.</title>
        <authorList>
            <person name="Poehlein A."/>
            <person name="Giebel H.A."/>
            <person name="Voget S."/>
            <person name="Brinkhoff T."/>
        </authorList>
    </citation>
    <scope>NUCLEOTIDE SEQUENCE [LARGE SCALE GENOMIC DNA]</scope>
    <source>
        <strain evidence="10 11">O3.65</strain>
    </source>
</reference>
<dbReference type="AlphaFoldDB" id="A0A132BVS4"/>
<evidence type="ECO:0000256" key="6">
    <source>
        <dbReference type="ARBA" id="ARBA00022989"/>
    </source>
</evidence>
<feature type="transmembrane region" description="Helical" evidence="8">
    <location>
        <begin position="253"/>
        <end position="274"/>
    </location>
</feature>
<keyword evidence="7 8" id="KW-0472">Membrane</keyword>
<feature type="transmembrane region" description="Helical" evidence="8">
    <location>
        <begin position="161"/>
        <end position="189"/>
    </location>
</feature>
<dbReference type="PANTHER" id="PTHR33908:SF11">
    <property type="entry name" value="MEMBRANE PROTEIN"/>
    <property type="match status" value="1"/>
</dbReference>
<feature type="transmembrane region" description="Helical" evidence="8">
    <location>
        <begin position="201"/>
        <end position="221"/>
    </location>
</feature>